<feature type="region of interest" description="Disordered" evidence="2">
    <location>
        <begin position="1"/>
        <end position="30"/>
    </location>
</feature>
<name>A0AAD7BC61_MYCRO</name>
<protein>
    <submittedName>
        <fullName evidence="3">Uncharacterized protein</fullName>
    </submittedName>
</protein>
<feature type="region of interest" description="Disordered" evidence="2">
    <location>
        <begin position="197"/>
        <end position="264"/>
    </location>
</feature>
<proteinExistence type="predicted"/>
<evidence type="ECO:0000256" key="2">
    <source>
        <dbReference type="SAM" id="MobiDB-lite"/>
    </source>
</evidence>
<dbReference type="Proteomes" id="UP001221757">
    <property type="component" value="Unassembled WGS sequence"/>
</dbReference>
<evidence type="ECO:0000313" key="3">
    <source>
        <dbReference type="EMBL" id="KAJ7617017.1"/>
    </source>
</evidence>
<accession>A0AAD7BC61</accession>
<organism evidence="3 4">
    <name type="scientific">Mycena rosella</name>
    <name type="common">Pink bonnet</name>
    <name type="synonym">Agaricus rosellus</name>
    <dbReference type="NCBI Taxonomy" id="1033263"/>
    <lineage>
        <taxon>Eukaryota</taxon>
        <taxon>Fungi</taxon>
        <taxon>Dikarya</taxon>
        <taxon>Basidiomycota</taxon>
        <taxon>Agaricomycotina</taxon>
        <taxon>Agaricomycetes</taxon>
        <taxon>Agaricomycetidae</taxon>
        <taxon>Agaricales</taxon>
        <taxon>Marasmiineae</taxon>
        <taxon>Mycenaceae</taxon>
        <taxon>Mycena</taxon>
    </lineage>
</organism>
<sequence>MPSESPARLKLEDPDDAALDAGDPTRYPRPPRMLVALAERQFEALRAEITHLKASNEDLTASSEKDRADVESLRKYNAELSRAWNVTQRETREKSALLDSIKQAHMELQAQMDALQASTAKDREALKVEREVLTTERGIFETHRSNFEVERDTSQKAILDDRKSIADHLHRMIQIIQPKTFPPTPELVVRLSARPLDPTASESTIPCRRPTECDTARTNARSLTPSGPPAHRGRDFPLTPGSWGPPNTPPSAQAPTVPRDPRRR</sequence>
<dbReference type="EMBL" id="JARKIE010000778">
    <property type="protein sequence ID" value="KAJ7617017.1"/>
    <property type="molecule type" value="Genomic_DNA"/>
</dbReference>
<dbReference type="AlphaFoldDB" id="A0AAD7BC61"/>
<keyword evidence="4" id="KW-1185">Reference proteome</keyword>
<evidence type="ECO:0000256" key="1">
    <source>
        <dbReference type="SAM" id="Coils"/>
    </source>
</evidence>
<keyword evidence="1" id="KW-0175">Coiled coil</keyword>
<feature type="coiled-coil region" evidence="1">
    <location>
        <begin position="35"/>
        <end position="62"/>
    </location>
</feature>
<comment type="caution">
    <text evidence="3">The sequence shown here is derived from an EMBL/GenBank/DDBJ whole genome shotgun (WGS) entry which is preliminary data.</text>
</comment>
<gene>
    <name evidence="3" type="ORF">B0H17DRAFT_1220115</name>
</gene>
<reference evidence="3" key="1">
    <citation type="submission" date="2023-03" db="EMBL/GenBank/DDBJ databases">
        <title>Massive genome expansion in bonnet fungi (Mycena s.s.) driven by repeated elements and novel gene families across ecological guilds.</title>
        <authorList>
            <consortium name="Lawrence Berkeley National Laboratory"/>
            <person name="Harder C.B."/>
            <person name="Miyauchi S."/>
            <person name="Viragh M."/>
            <person name="Kuo A."/>
            <person name="Thoen E."/>
            <person name="Andreopoulos B."/>
            <person name="Lu D."/>
            <person name="Skrede I."/>
            <person name="Drula E."/>
            <person name="Henrissat B."/>
            <person name="Morin E."/>
            <person name="Kohler A."/>
            <person name="Barry K."/>
            <person name="LaButti K."/>
            <person name="Morin E."/>
            <person name="Salamov A."/>
            <person name="Lipzen A."/>
            <person name="Mereny Z."/>
            <person name="Hegedus B."/>
            <person name="Baldrian P."/>
            <person name="Stursova M."/>
            <person name="Weitz H."/>
            <person name="Taylor A."/>
            <person name="Grigoriev I.V."/>
            <person name="Nagy L.G."/>
            <person name="Martin F."/>
            <person name="Kauserud H."/>
        </authorList>
    </citation>
    <scope>NUCLEOTIDE SEQUENCE</scope>
    <source>
        <strain evidence="3">CBHHK067</strain>
    </source>
</reference>
<feature type="compositionally biased region" description="Polar residues" evidence="2">
    <location>
        <begin position="216"/>
        <end position="225"/>
    </location>
</feature>
<evidence type="ECO:0000313" key="4">
    <source>
        <dbReference type="Proteomes" id="UP001221757"/>
    </source>
</evidence>